<sequence length="12" mass="1381">MNTHIPFYITGS</sequence>
<dbReference type="EMBL" id="GBXM01074418">
    <property type="protein sequence ID" value="JAH34159.1"/>
    <property type="molecule type" value="Transcribed_RNA"/>
</dbReference>
<protein>
    <submittedName>
        <fullName evidence="1">Uncharacterized protein</fullName>
    </submittedName>
</protein>
<accession>A0A0E9RY51</accession>
<organism evidence="1">
    <name type="scientific">Anguilla anguilla</name>
    <name type="common">European freshwater eel</name>
    <name type="synonym">Muraena anguilla</name>
    <dbReference type="NCBI Taxonomy" id="7936"/>
    <lineage>
        <taxon>Eukaryota</taxon>
        <taxon>Metazoa</taxon>
        <taxon>Chordata</taxon>
        <taxon>Craniata</taxon>
        <taxon>Vertebrata</taxon>
        <taxon>Euteleostomi</taxon>
        <taxon>Actinopterygii</taxon>
        <taxon>Neopterygii</taxon>
        <taxon>Teleostei</taxon>
        <taxon>Anguilliformes</taxon>
        <taxon>Anguillidae</taxon>
        <taxon>Anguilla</taxon>
    </lineage>
</organism>
<reference evidence="1" key="1">
    <citation type="submission" date="2014-11" db="EMBL/GenBank/DDBJ databases">
        <authorList>
            <person name="Amaro Gonzalez C."/>
        </authorList>
    </citation>
    <scope>NUCLEOTIDE SEQUENCE</scope>
</reference>
<name>A0A0E9RY51_ANGAN</name>
<reference evidence="1" key="2">
    <citation type="journal article" date="2015" name="Fish Shellfish Immunol.">
        <title>Early steps in the European eel (Anguilla anguilla)-Vibrio vulnificus interaction in the gills: Role of the RtxA13 toxin.</title>
        <authorList>
            <person name="Callol A."/>
            <person name="Pajuelo D."/>
            <person name="Ebbesson L."/>
            <person name="Teles M."/>
            <person name="MacKenzie S."/>
            <person name="Amaro C."/>
        </authorList>
    </citation>
    <scope>NUCLEOTIDE SEQUENCE</scope>
</reference>
<evidence type="ECO:0000313" key="1">
    <source>
        <dbReference type="EMBL" id="JAH34159.1"/>
    </source>
</evidence>
<proteinExistence type="predicted"/>